<evidence type="ECO:0000313" key="2">
    <source>
        <dbReference type="EMBL" id="MCG2623080.1"/>
    </source>
</evidence>
<feature type="region of interest" description="Disordered" evidence="1">
    <location>
        <begin position="14"/>
        <end position="33"/>
    </location>
</feature>
<dbReference type="Proteomes" id="UP001165368">
    <property type="component" value="Unassembled WGS sequence"/>
</dbReference>
<keyword evidence="3" id="KW-1185">Reference proteome</keyword>
<dbReference type="RefSeq" id="WP_237822027.1">
    <property type="nucleotide sequence ID" value="NZ_JAKLTQ010000010.1"/>
</dbReference>
<feature type="region of interest" description="Disordered" evidence="1">
    <location>
        <begin position="50"/>
        <end position="71"/>
    </location>
</feature>
<sequence length="108" mass="11831">MRSRTATVDRILNAGTATPYGPPDVNDTIGATGKGHTFNRYDGSLREDRFASSQTAGDGSVDLQVSRPGSLSISEELTTSRETKEPFCPADHRDCARTWFWIPPRVVC</sequence>
<comment type="caution">
    <text evidence="2">The sequence shown here is derived from an EMBL/GenBank/DDBJ whole genome shotgun (WGS) entry which is preliminary data.</text>
</comment>
<evidence type="ECO:0000256" key="1">
    <source>
        <dbReference type="SAM" id="MobiDB-lite"/>
    </source>
</evidence>
<protein>
    <submittedName>
        <fullName evidence="2">Uncharacterized protein</fullName>
    </submittedName>
</protein>
<accession>A0ABS9L8T6</accession>
<proteinExistence type="predicted"/>
<dbReference type="EMBL" id="JAKLTQ010000010">
    <property type="protein sequence ID" value="MCG2623080.1"/>
    <property type="molecule type" value="Genomic_DNA"/>
</dbReference>
<gene>
    <name evidence="2" type="ORF">LVY72_14345</name>
</gene>
<name>A0ABS9L8T6_9MICC</name>
<organism evidence="2 3">
    <name type="scientific">Arthrobacter hankyongi</name>
    <dbReference type="NCBI Taxonomy" id="2904801"/>
    <lineage>
        <taxon>Bacteria</taxon>
        <taxon>Bacillati</taxon>
        <taxon>Actinomycetota</taxon>
        <taxon>Actinomycetes</taxon>
        <taxon>Micrococcales</taxon>
        <taxon>Micrococcaceae</taxon>
        <taxon>Arthrobacter</taxon>
    </lineage>
</organism>
<evidence type="ECO:0000313" key="3">
    <source>
        <dbReference type="Proteomes" id="UP001165368"/>
    </source>
</evidence>
<reference evidence="2" key="1">
    <citation type="submission" date="2022-01" db="EMBL/GenBank/DDBJ databases">
        <authorList>
            <person name="Jo J.-H."/>
            <person name="Im W.-T."/>
        </authorList>
    </citation>
    <scope>NUCLEOTIDE SEQUENCE</scope>
    <source>
        <strain evidence="2">I2-34</strain>
    </source>
</reference>